<evidence type="ECO:0000313" key="4">
    <source>
        <dbReference type="RefSeq" id="XP_024878947.1"/>
    </source>
</evidence>
<evidence type="ECO:0000313" key="7">
    <source>
        <dbReference type="RefSeq" id="XP_024878950.1"/>
    </source>
</evidence>
<evidence type="ECO:0000313" key="3">
    <source>
        <dbReference type="Proteomes" id="UP000504618"/>
    </source>
</evidence>
<evidence type="ECO:0000256" key="1">
    <source>
        <dbReference type="SAM" id="MobiDB-lite"/>
    </source>
</evidence>
<reference evidence="4 5" key="1">
    <citation type="submission" date="2025-04" db="UniProtKB">
        <authorList>
            <consortium name="RefSeq"/>
        </authorList>
    </citation>
    <scope>IDENTIFICATION</scope>
    <source>
        <tissue evidence="4 5">Whole body</tissue>
    </source>
</reference>
<dbReference type="RefSeq" id="XP_024878950.1">
    <property type="nucleotide sequence ID" value="XM_025023182.1"/>
</dbReference>
<evidence type="ECO:0000313" key="5">
    <source>
        <dbReference type="RefSeq" id="XP_024878948.1"/>
    </source>
</evidence>
<gene>
    <name evidence="4 5 6 7" type="primary">LOC112459177</name>
</gene>
<dbReference type="GeneID" id="112459177"/>
<keyword evidence="3" id="KW-1185">Reference proteome</keyword>
<evidence type="ECO:0000256" key="2">
    <source>
        <dbReference type="SAM" id="SignalP"/>
    </source>
</evidence>
<dbReference type="RefSeq" id="XP_024878947.1">
    <property type="nucleotide sequence ID" value="XM_025023179.1"/>
</dbReference>
<evidence type="ECO:0000313" key="6">
    <source>
        <dbReference type="RefSeq" id="XP_024878949.1"/>
    </source>
</evidence>
<feature type="region of interest" description="Disordered" evidence="1">
    <location>
        <begin position="80"/>
        <end position="127"/>
    </location>
</feature>
<feature type="signal peptide" evidence="2">
    <location>
        <begin position="1"/>
        <end position="16"/>
    </location>
</feature>
<keyword evidence="2" id="KW-0732">Signal</keyword>
<accession>A0A6J1QE06</accession>
<organism evidence="3 7">
    <name type="scientific">Temnothorax curvispinosus</name>
    <dbReference type="NCBI Taxonomy" id="300111"/>
    <lineage>
        <taxon>Eukaryota</taxon>
        <taxon>Metazoa</taxon>
        <taxon>Ecdysozoa</taxon>
        <taxon>Arthropoda</taxon>
        <taxon>Hexapoda</taxon>
        <taxon>Insecta</taxon>
        <taxon>Pterygota</taxon>
        <taxon>Neoptera</taxon>
        <taxon>Endopterygota</taxon>
        <taxon>Hymenoptera</taxon>
        <taxon>Apocrita</taxon>
        <taxon>Aculeata</taxon>
        <taxon>Formicoidea</taxon>
        <taxon>Formicidae</taxon>
        <taxon>Myrmicinae</taxon>
        <taxon>Temnothorax</taxon>
    </lineage>
</organism>
<dbReference type="RefSeq" id="XP_024878949.1">
    <property type="nucleotide sequence ID" value="XM_025023181.1"/>
</dbReference>
<dbReference type="AlphaFoldDB" id="A0A6J1QE06"/>
<dbReference type="Proteomes" id="UP000504618">
    <property type="component" value="Unplaced"/>
</dbReference>
<sequence length="127" mass="14525">MPVATWLALIVCQTWLWDNQRPECSASGDNYSFLQRVVTETNVSRFRKSFDRPPIRYRDDCWVSGSINVGFSTPIGAMDNSEQEWQKRKRKAQAQGCDPGQVRKRRSYSTIGSSGRFRGPIRTGGYL</sequence>
<feature type="chain" id="PRO_5044639256" evidence="2">
    <location>
        <begin position="17"/>
        <end position="127"/>
    </location>
</feature>
<dbReference type="RefSeq" id="XP_024878948.1">
    <property type="nucleotide sequence ID" value="XM_025023180.1"/>
</dbReference>
<protein>
    <submittedName>
        <fullName evidence="4 5">Uncharacterized protein LOC112459177 isoform X1</fullName>
    </submittedName>
</protein>
<name>A0A6J1QE06_9HYME</name>
<proteinExistence type="predicted"/>